<dbReference type="InterPro" id="IPR035952">
    <property type="entry name" value="Rhomboid-like_sf"/>
</dbReference>
<proteinExistence type="predicted"/>
<dbReference type="PANTHER" id="PTHR43731">
    <property type="entry name" value="RHOMBOID PROTEASE"/>
    <property type="match status" value="1"/>
</dbReference>
<name>A0AB72V703_CORGB</name>
<dbReference type="Proteomes" id="UP000006698">
    <property type="component" value="Chromosome"/>
</dbReference>
<dbReference type="GO" id="GO:0016020">
    <property type="term" value="C:membrane"/>
    <property type="evidence" value="ECO:0007669"/>
    <property type="project" value="UniProtKB-SubCell"/>
</dbReference>
<feature type="transmembrane region" description="Helical" evidence="5">
    <location>
        <begin position="208"/>
        <end position="226"/>
    </location>
</feature>
<protein>
    <recommendedName>
        <fullName evidence="6">Peptidase S54 rhomboid domain-containing protein</fullName>
    </recommendedName>
</protein>
<dbReference type="SUPFAM" id="SSF144091">
    <property type="entry name" value="Rhomboid-like"/>
    <property type="match status" value="1"/>
</dbReference>
<feature type="transmembrane region" description="Helical" evidence="5">
    <location>
        <begin position="159"/>
        <end position="175"/>
    </location>
</feature>
<feature type="domain" description="Peptidase S54 rhomboid" evidence="6">
    <location>
        <begin position="73"/>
        <end position="200"/>
    </location>
</feature>
<dbReference type="Gene3D" id="1.20.1540.10">
    <property type="entry name" value="Rhomboid-like"/>
    <property type="match status" value="1"/>
</dbReference>
<dbReference type="AlphaFoldDB" id="A0AB72V703"/>
<dbReference type="PANTHER" id="PTHR43731:SF26">
    <property type="entry name" value="RHOMBOID-LIKE PROTEIN 10, CHLOROPLASTIC"/>
    <property type="match status" value="1"/>
</dbReference>
<keyword evidence="4 5" id="KW-0472">Membrane</keyword>
<evidence type="ECO:0000256" key="5">
    <source>
        <dbReference type="SAM" id="Phobius"/>
    </source>
</evidence>
<keyword evidence="3 5" id="KW-1133">Transmembrane helix</keyword>
<dbReference type="InterPro" id="IPR022764">
    <property type="entry name" value="Peptidase_S54_rhomboid_dom"/>
</dbReference>
<evidence type="ECO:0000259" key="6">
    <source>
        <dbReference type="Pfam" id="PF01694"/>
    </source>
</evidence>
<comment type="subcellular location">
    <subcellularLocation>
        <location evidence="1">Membrane</location>
        <topology evidence="1">Multi-pass membrane protein</topology>
    </subcellularLocation>
</comment>
<evidence type="ECO:0000256" key="3">
    <source>
        <dbReference type="ARBA" id="ARBA00022989"/>
    </source>
</evidence>
<dbReference type="InterPro" id="IPR050925">
    <property type="entry name" value="Rhomboid_protease_S54"/>
</dbReference>
<accession>A0AB72V703</accession>
<keyword evidence="2 5" id="KW-0812">Transmembrane</keyword>
<reference evidence="7" key="1">
    <citation type="journal article" date="2007" name="Microbiology">
        <title>Comparative analysis of the Corynebacterium glutamicum group and complete genome sequence of strain R.</title>
        <authorList>
            <person name="Yukawa H."/>
            <person name="Omumasaba C.A."/>
            <person name="Nonaka H."/>
            <person name="Kos P."/>
            <person name="Okai N."/>
            <person name="Suzuki N."/>
            <person name="Suda M."/>
            <person name="Tsuge Y."/>
            <person name="Watanabe J."/>
            <person name="Ikeda Y."/>
            <person name="Vertes A.A."/>
            <person name="Inui M."/>
        </authorList>
    </citation>
    <scope>NUCLEOTIDE SEQUENCE</scope>
    <source>
        <strain evidence="7">R</strain>
    </source>
</reference>
<evidence type="ECO:0000256" key="4">
    <source>
        <dbReference type="ARBA" id="ARBA00023136"/>
    </source>
</evidence>
<feature type="transmembrane region" description="Helical" evidence="5">
    <location>
        <begin position="134"/>
        <end position="154"/>
    </location>
</feature>
<sequence length="229" mass="24526">MKDELKIVGFMNVERIYRQAPASTLISLAIIAVYAVTAIQSRSVTDNLGSTSIGDAWILYAPLMDDGGFGPLRAIGGIFLHIGPGHMLLNLVLLWLLGREIERDFGSALFTAMYFVGGIGASAAVIWMDPYSPTAGASGAIYAMMAILVGLFVLRSADIRAPLILIAINIAYTLMSTNVSLWGHLGGLITGALITWPMVKAKNKRTRWIIVLIGLAVVVVAVILGIDRV</sequence>
<gene>
    <name evidence="7" type="ordered locus">cgR_0049</name>
</gene>
<evidence type="ECO:0000313" key="7">
    <source>
        <dbReference type="EMBL" id="BAF53010.1"/>
    </source>
</evidence>
<dbReference type="Pfam" id="PF01694">
    <property type="entry name" value="Rhomboid"/>
    <property type="match status" value="1"/>
</dbReference>
<dbReference type="KEGG" id="cgt:cgR_0049"/>
<feature type="transmembrane region" description="Helical" evidence="5">
    <location>
        <begin position="20"/>
        <end position="39"/>
    </location>
</feature>
<feature type="transmembrane region" description="Helical" evidence="5">
    <location>
        <begin position="109"/>
        <end position="128"/>
    </location>
</feature>
<dbReference type="EMBL" id="AP009044">
    <property type="protein sequence ID" value="BAF53010.1"/>
    <property type="molecule type" value="Genomic_DNA"/>
</dbReference>
<evidence type="ECO:0000256" key="1">
    <source>
        <dbReference type="ARBA" id="ARBA00004141"/>
    </source>
</evidence>
<evidence type="ECO:0000256" key="2">
    <source>
        <dbReference type="ARBA" id="ARBA00022692"/>
    </source>
</evidence>
<dbReference type="GO" id="GO:0004252">
    <property type="term" value="F:serine-type endopeptidase activity"/>
    <property type="evidence" value="ECO:0007669"/>
    <property type="project" value="InterPro"/>
</dbReference>
<organism evidence="7">
    <name type="scientific">Corynebacterium glutamicum (strain R)</name>
    <dbReference type="NCBI Taxonomy" id="340322"/>
    <lineage>
        <taxon>Bacteria</taxon>
        <taxon>Bacillati</taxon>
        <taxon>Actinomycetota</taxon>
        <taxon>Actinomycetes</taxon>
        <taxon>Mycobacteriales</taxon>
        <taxon>Corynebacteriaceae</taxon>
        <taxon>Corynebacterium</taxon>
    </lineage>
</organism>
<feature type="transmembrane region" description="Helical" evidence="5">
    <location>
        <begin position="74"/>
        <end position="97"/>
    </location>
</feature>